<dbReference type="FunFam" id="3.90.640.10:FF:000047">
    <property type="entry name" value="Actin, alpha skeletal muscle"/>
    <property type="match status" value="1"/>
</dbReference>
<dbReference type="FunFam" id="3.30.420.40:FF:000018">
    <property type="entry name" value="Actin-like protein (Centractin)"/>
    <property type="match status" value="1"/>
</dbReference>
<comment type="similarity">
    <text evidence="4">Belongs to the actin family.</text>
</comment>
<comment type="caution">
    <text evidence="5">The sequence shown here is derived from an EMBL/GenBank/DDBJ whole genome shotgun (WGS) entry which is preliminary data.</text>
</comment>
<reference evidence="5 6" key="1">
    <citation type="submission" date="2019-04" db="EMBL/GenBank/DDBJ databases">
        <title>Draft genome of the big-headed turtle Platysternon megacephalum.</title>
        <authorList>
            <person name="Gong S."/>
        </authorList>
    </citation>
    <scope>NUCLEOTIDE SEQUENCE [LARGE SCALE GENOMIC DNA]</scope>
    <source>
        <strain evidence="5">DO16091913</strain>
        <tissue evidence="5">Muscle</tissue>
    </source>
</reference>
<dbReference type="STRING" id="55544.A0A4D9ESP6"/>
<dbReference type="InterPro" id="IPR004001">
    <property type="entry name" value="Actin_CS"/>
</dbReference>
<accession>A0A4D9ESP6</accession>
<dbReference type="GO" id="GO:0005856">
    <property type="term" value="C:cytoskeleton"/>
    <property type="evidence" value="ECO:0007669"/>
    <property type="project" value="UniProtKB-SubCell"/>
</dbReference>
<reference evidence="5 6" key="2">
    <citation type="submission" date="2019-04" db="EMBL/GenBank/DDBJ databases">
        <title>The genome sequence of big-headed turtle.</title>
        <authorList>
            <person name="Gong S."/>
        </authorList>
    </citation>
    <scope>NUCLEOTIDE SEQUENCE [LARGE SCALE GENOMIC DNA]</scope>
    <source>
        <strain evidence="5">DO16091913</strain>
        <tissue evidence="5">Muscle</tissue>
    </source>
</reference>
<dbReference type="CDD" id="cd13397">
    <property type="entry name" value="ASKHA_NBD_actin_Arp-T1-3"/>
    <property type="match status" value="1"/>
</dbReference>
<dbReference type="Gene3D" id="3.90.640.10">
    <property type="entry name" value="Actin, Chain A, domain 4"/>
    <property type="match status" value="1"/>
</dbReference>
<dbReference type="PRINTS" id="PR00190">
    <property type="entry name" value="ACTIN"/>
</dbReference>
<dbReference type="PANTHER" id="PTHR11937">
    <property type="entry name" value="ACTIN"/>
    <property type="match status" value="1"/>
</dbReference>
<sequence length="394" mass="43757">MGDLLPAVVIDNGSGLIKAGIAGDKEPRFIYSNITGRPKAKSVMLGAGQKDLYIGDEAQAKRGILSIRYPVEHGIVTSWADMESVWKNVYEHDLKMKASERPALFTEAPLNPLVNREHMTKILFERFEVPALYVAIQAVLALYATGLTTGCVMDSGDGVTHTVPIFEGYCLSHAVLRLDLAGRDLTDYLMRILKESGVSLVSTAEREIVRDMKETLCYVCLYPEEELAKKPSEVEKSYRLPDGQVVKVQNQRFRCPETLFCPSNIGMEAPGIDKLCFNTIMKCDIDLRTNFYSNIILSGGSSLFPGMAERITKEIIRMVPSDTEDSGNGSAAVKELEEERDQKVSLQVQSATQMALSFHVSPKICVILNRLQVEALRHQFPVKEFGENSVIDTL</sequence>
<evidence type="ECO:0000256" key="4">
    <source>
        <dbReference type="RuleBase" id="RU000487"/>
    </source>
</evidence>
<name>A0A4D9ESP6_9SAUR</name>
<dbReference type="Proteomes" id="UP000297703">
    <property type="component" value="Unassembled WGS sequence"/>
</dbReference>
<evidence type="ECO:0000313" key="6">
    <source>
        <dbReference type="Proteomes" id="UP000297703"/>
    </source>
</evidence>
<organism evidence="5 6">
    <name type="scientific">Platysternon megacephalum</name>
    <name type="common">big-headed turtle</name>
    <dbReference type="NCBI Taxonomy" id="55544"/>
    <lineage>
        <taxon>Eukaryota</taxon>
        <taxon>Metazoa</taxon>
        <taxon>Chordata</taxon>
        <taxon>Craniata</taxon>
        <taxon>Vertebrata</taxon>
        <taxon>Euteleostomi</taxon>
        <taxon>Archelosauria</taxon>
        <taxon>Testudinata</taxon>
        <taxon>Testudines</taxon>
        <taxon>Cryptodira</taxon>
        <taxon>Durocryptodira</taxon>
        <taxon>Testudinoidea</taxon>
        <taxon>Platysternidae</taxon>
        <taxon>Platysternon</taxon>
    </lineage>
</organism>
<keyword evidence="2" id="KW-0963">Cytoplasm</keyword>
<dbReference type="SMART" id="SM00268">
    <property type="entry name" value="ACTIN"/>
    <property type="match status" value="1"/>
</dbReference>
<dbReference type="Gene3D" id="3.30.420.40">
    <property type="match status" value="2"/>
</dbReference>
<gene>
    <name evidence="5" type="ORF">DR999_PMT05640</name>
</gene>
<comment type="subcellular location">
    <subcellularLocation>
        <location evidence="1">Cytoplasm</location>
        <location evidence="1">Cytoskeleton</location>
    </subcellularLocation>
</comment>
<dbReference type="InterPro" id="IPR043129">
    <property type="entry name" value="ATPase_NBD"/>
</dbReference>
<evidence type="ECO:0000256" key="1">
    <source>
        <dbReference type="ARBA" id="ARBA00004245"/>
    </source>
</evidence>
<dbReference type="AlphaFoldDB" id="A0A4D9ESP6"/>
<evidence type="ECO:0000256" key="3">
    <source>
        <dbReference type="ARBA" id="ARBA00023212"/>
    </source>
</evidence>
<keyword evidence="3" id="KW-0206">Cytoskeleton</keyword>
<dbReference type="SUPFAM" id="SSF53067">
    <property type="entry name" value="Actin-like ATPase domain"/>
    <property type="match status" value="2"/>
</dbReference>
<dbReference type="PROSITE" id="PS00406">
    <property type="entry name" value="ACTINS_1"/>
    <property type="match status" value="1"/>
</dbReference>
<dbReference type="OrthoDB" id="6953074at2759"/>
<dbReference type="EMBL" id="QXTE01000035">
    <property type="protein sequence ID" value="TFK11233.1"/>
    <property type="molecule type" value="Genomic_DNA"/>
</dbReference>
<keyword evidence="6" id="KW-1185">Reference proteome</keyword>
<dbReference type="Pfam" id="PF00022">
    <property type="entry name" value="Actin"/>
    <property type="match status" value="1"/>
</dbReference>
<proteinExistence type="inferred from homology"/>
<evidence type="ECO:0000256" key="2">
    <source>
        <dbReference type="ARBA" id="ARBA00022490"/>
    </source>
</evidence>
<protein>
    <submittedName>
        <fullName evidence="5">Beclin-1</fullName>
    </submittedName>
</protein>
<dbReference type="InterPro" id="IPR004000">
    <property type="entry name" value="Actin"/>
</dbReference>
<evidence type="ECO:0000313" key="5">
    <source>
        <dbReference type="EMBL" id="TFK11233.1"/>
    </source>
</evidence>